<evidence type="ECO:0000313" key="6">
    <source>
        <dbReference type="Proteomes" id="UP001519460"/>
    </source>
</evidence>
<name>A0ABD0K0S1_9CAEN</name>
<dbReference type="AlphaFoldDB" id="A0ABD0K0S1"/>
<dbReference type="Gene3D" id="2.40.10.10">
    <property type="entry name" value="Trypsin-like serine proteases"/>
    <property type="match status" value="1"/>
</dbReference>
<dbReference type="InterPro" id="IPR043504">
    <property type="entry name" value="Peptidase_S1_PA_chymotrypsin"/>
</dbReference>
<evidence type="ECO:0000256" key="1">
    <source>
        <dbReference type="ARBA" id="ARBA00023157"/>
    </source>
</evidence>
<dbReference type="SUPFAM" id="SSF50494">
    <property type="entry name" value="Trypsin-like serine proteases"/>
    <property type="match status" value="1"/>
</dbReference>
<gene>
    <name evidence="5" type="ORF">BaRGS_00027848</name>
</gene>
<keyword evidence="1" id="KW-1015">Disulfide bond</keyword>
<organism evidence="5 6">
    <name type="scientific">Batillaria attramentaria</name>
    <dbReference type="NCBI Taxonomy" id="370345"/>
    <lineage>
        <taxon>Eukaryota</taxon>
        <taxon>Metazoa</taxon>
        <taxon>Spiralia</taxon>
        <taxon>Lophotrochozoa</taxon>
        <taxon>Mollusca</taxon>
        <taxon>Gastropoda</taxon>
        <taxon>Caenogastropoda</taxon>
        <taxon>Sorbeoconcha</taxon>
        <taxon>Cerithioidea</taxon>
        <taxon>Batillariidae</taxon>
        <taxon>Batillaria</taxon>
    </lineage>
</organism>
<evidence type="ECO:0000259" key="4">
    <source>
        <dbReference type="PROSITE" id="PS50240"/>
    </source>
</evidence>
<dbReference type="PROSITE" id="PS50240">
    <property type="entry name" value="TRYPSIN_DOM"/>
    <property type="match status" value="1"/>
</dbReference>
<dbReference type="InterPro" id="IPR009003">
    <property type="entry name" value="Peptidase_S1_PA"/>
</dbReference>
<protein>
    <recommendedName>
        <fullName evidence="4">Peptidase S1 domain-containing protein</fullName>
    </recommendedName>
</protein>
<evidence type="ECO:0000313" key="5">
    <source>
        <dbReference type="EMBL" id="KAK7480937.1"/>
    </source>
</evidence>
<dbReference type="Pfam" id="PF00089">
    <property type="entry name" value="Trypsin"/>
    <property type="match status" value="1"/>
</dbReference>
<keyword evidence="6" id="KW-1185">Reference proteome</keyword>
<feature type="compositionally biased region" description="Basic and acidic residues" evidence="3">
    <location>
        <begin position="254"/>
        <end position="269"/>
    </location>
</feature>
<reference evidence="5 6" key="1">
    <citation type="journal article" date="2023" name="Sci. Data">
        <title>Genome assembly of the Korean intertidal mud-creeper Batillaria attramentaria.</title>
        <authorList>
            <person name="Patra A.K."/>
            <person name="Ho P.T."/>
            <person name="Jun S."/>
            <person name="Lee S.J."/>
            <person name="Kim Y."/>
            <person name="Won Y.J."/>
        </authorList>
    </citation>
    <scope>NUCLEOTIDE SEQUENCE [LARGE SCALE GENOMIC DNA]</scope>
    <source>
        <strain evidence="5">Wonlab-2016</strain>
    </source>
</reference>
<dbReference type="Proteomes" id="UP001519460">
    <property type="component" value="Unassembled WGS sequence"/>
</dbReference>
<feature type="domain" description="Peptidase S1" evidence="4">
    <location>
        <begin position="7"/>
        <end position="236"/>
    </location>
</feature>
<comment type="similarity">
    <text evidence="2">Belongs to the peptidase S1 family. CLIP subfamily.</text>
</comment>
<evidence type="ECO:0000256" key="2">
    <source>
        <dbReference type="ARBA" id="ARBA00024195"/>
    </source>
</evidence>
<sequence length="269" mass="29367">SRCASRVLTSLRDQPANVNAQDQHFSWQVKLRSLGALRCSGVLIDRMNYQPRNWNVDLSSNQRPASTTTNTTGESVLVDSFFLYGAYRQTDTRHNFALVRLHPNNVVQHHKPACVISSSDDVRNLNCLSVGWGSGGAGEPPVPTVRRWSVVDSQLCAQRYNRTVETDSLCAQLPDDSGGSGLCVGDTGAPLMCQFPDGWKVTGVVSETLGCDDVIRQPVIFVSVQYYLSFLQKLMALPDAYFAPSAIPPASGDGSEREVTTSRARDVIG</sequence>
<dbReference type="InterPro" id="IPR001254">
    <property type="entry name" value="Trypsin_dom"/>
</dbReference>
<evidence type="ECO:0000256" key="3">
    <source>
        <dbReference type="SAM" id="MobiDB-lite"/>
    </source>
</evidence>
<feature type="region of interest" description="Disordered" evidence="3">
    <location>
        <begin position="247"/>
        <end position="269"/>
    </location>
</feature>
<accession>A0ABD0K0S1</accession>
<dbReference type="InterPro" id="IPR051487">
    <property type="entry name" value="Ser/Thr_Proteases_Immune/Dev"/>
</dbReference>
<dbReference type="SMART" id="SM00020">
    <property type="entry name" value="Tryp_SPc"/>
    <property type="match status" value="1"/>
</dbReference>
<comment type="caution">
    <text evidence="5">The sequence shown here is derived from an EMBL/GenBank/DDBJ whole genome shotgun (WGS) entry which is preliminary data.</text>
</comment>
<dbReference type="EMBL" id="JACVVK020000271">
    <property type="protein sequence ID" value="KAK7480937.1"/>
    <property type="molecule type" value="Genomic_DNA"/>
</dbReference>
<feature type="non-terminal residue" evidence="5">
    <location>
        <position position="1"/>
    </location>
</feature>
<dbReference type="PANTHER" id="PTHR24256">
    <property type="entry name" value="TRYPTASE-RELATED"/>
    <property type="match status" value="1"/>
</dbReference>
<proteinExistence type="inferred from homology"/>